<feature type="domain" description="Aldehyde dehydrogenase" evidence="7">
    <location>
        <begin position="30"/>
        <end position="480"/>
    </location>
</feature>
<comment type="caution">
    <text evidence="8">The sequence shown here is derived from an EMBL/GenBank/DDBJ whole genome shotgun (WGS) entry which is preliminary data.</text>
</comment>
<dbReference type="EMBL" id="MAVT02003177">
    <property type="protein sequence ID" value="POS68786.1"/>
    <property type="molecule type" value="Genomic_DNA"/>
</dbReference>
<dbReference type="EC" id="1.2.1.3" evidence="3"/>
<dbReference type="AlphaFoldDB" id="A0A2P5HEV0"/>
<gene>
    <name evidence="8" type="ORF">DHEL01_v212820</name>
</gene>
<feature type="non-terminal residue" evidence="8">
    <location>
        <position position="1"/>
    </location>
</feature>
<organism evidence="8 9">
    <name type="scientific">Diaporthe helianthi</name>
    <dbReference type="NCBI Taxonomy" id="158607"/>
    <lineage>
        <taxon>Eukaryota</taxon>
        <taxon>Fungi</taxon>
        <taxon>Dikarya</taxon>
        <taxon>Ascomycota</taxon>
        <taxon>Pezizomycotina</taxon>
        <taxon>Sordariomycetes</taxon>
        <taxon>Sordariomycetidae</taxon>
        <taxon>Diaporthales</taxon>
        <taxon>Diaporthaceae</taxon>
        <taxon>Diaporthe</taxon>
    </lineage>
</organism>
<evidence type="ECO:0000256" key="4">
    <source>
        <dbReference type="ARBA" id="ARBA00049194"/>
    </source>
</evidence>
<dbReference type="OrthoDB" id="310895at2759"/>
<dbReference type="Proteomes" id="UP000094444">
    <property type="component" value="Unassembled WGS sequence"/>
</dbReference>
<accession>A0A2P5HEV0</accession>
<evidence type="ECO:0000256" key="2">
    <source>
        <dbReference type="ARBA" id="ARBA00023002"/>
    </source>
</evidence>
<evidence type="ECO:0000313" key="9">
    <source>
        <dbReference type="Proteomes" id="UP000094444"/>
    </source>
</evidence>
<evidence type="ECO:0000256" key="1">
    <source>
        <dbReference type="ARBA" id="ARBA00009986"/>
    </source>
</evidence>
<sequence length="485" mass="52651">SSRRPLLFISNSRAQTFRNLVGGTLSGTAKTRRAVNPSNEQELAEVPVATQEDVDRAVEAAKTAFPSWSKLSQDDRAAYLTKFTDAIDANSQGLSALLGKETGKPPQAAGMEVFFLISQLREIIKFRLTEELVEDSDEKKVVTRHVPIGVGVGIIPWNFPMMIGAFKLVSALLVGNTFIWKPSPFSPYTALKLGELGAKIFPKGVFSVLSGDESLGPMFTSHPDVGKISFTGSVATGKRVMAACAPTLKRVTLELGGNDAAIICPDVDIAAIVPKVATVALMNTGQVCLCVKRVYVHEDIYDEFLKAFVAFVKTLKRGGPEDAEAFIGSTQNGMQYAKLMDLYSHISKEGWKVVLGGEPSESDKGKGFYMPTTIIDNPPEDSKIVAEEQFGPIVPLLKWSDEEDVLRRANASLMGLGGSVWSKDLERAERLTRRLEAGSVWVNTHFETGPHVSFGGHKESGIGVESGIDGLKGWCNSQTIWVKKI</sequence>
<dbReference type="STRING" id="158607.A0A2P5HEV0"/>
<dbReference type="PROSITE" id="PS00070">
    <property type="entry name" value="ALDEHYDE_DEHYDR_CYS"/>
    <property type="match status" value="1"/>
</dbReference>
<dbReference type="InterPro" id="IPR016162">
    <property type="entry name" value="Ald_DH_N"/>
</dbReference>
<feature type="active site" evidence="5">
    <location>
        <position position="254"/>
    </location>
</feature>
<dbReference type="InterPro" id="IPR029510">
    <property type="entry name" value="Ald_DH_CS_GLU"/>
</dbReference>
<name>A0A2P5HEV0_DIAHE</name>
<dbReference type="FunFam" id="3.40.309.10:FF:000009">
    <property type="entry name" value="Aldehyde dehydrogenase A"/>
    <property type="match status" value="1"/>
</dbReference>
<dbReference type="InterPro" id="IPR016161">
    <property type="entry name" value="Ald_DH/histidinol_DH"/>
</dbReference>
<dbReference type="SUPFAM" id="SSF53720">
    <property type="entry name" value="ALDH-like"/>
    <property type="match status" value="1"/>
</dbReference>
<proteinExistence type="inferred from homology"/>
<dbReference type="PANTHER" id="PTHR11699">
    <property type="entry name" value="ALDEHYDE DEHYDROGENASE-RELATED"/>
    <property type="match status" value="1"/>
</dbReference>
<dbReference type="InterPro" id="IPR044086">
    <property type="entry name" value="LUC3-like"/>
</dbReference>
<dbReference type="InParanoid" id="A0A2P5HEV0"/>
<keyword evidence="2 6" id="KW-0560">Oxidoreductase</keyword>
<dbReference type="CDD" id="cd07106">
    <property type="entry name" value="ALDH_AldA-AAD23400"/>
    <property type="match status" value="1"/>
</dbReference>
<dbReference type="PROSITE" id="PS00687">
    <property type="entry name" value="ALDEHYDE_DEHYDR_GLU"/>
    <property type="match status" value="1"/>
</dbReference>
<evidence type="ECO:0000256" key="5">
    <source>
        <dbReference type="PROSITE-ProRule" id="PRU10007"/>
    </source>
</evidence>
<evidence type="ECO:0000256" key="3">
    <source>
        <dbReference type="ARBA" id="ARBA00024226"/>
    </source>
</evidence>
<dbReference type="FunFam" id="3.40.605.10:FF:000007">
    <property type="entry name" value="NAD/NADP-dependent betaine aldehyde dehydrogenase"/>
    <property type="match status" value="1"/>
</dbReference>
<evidence type="ECO:0000313" key="8">
    <source>
        <dbReference type="EMBL" id="POS68786.1"/>
    </source>
</evidence>
<dbReference type="GO" id="GO:0004029">
    <property type="term" value="F:aldehyde dehydrogenase (NAD+) activity"/>
    <property type="evidence" value="ECO:0007669"/>
    <property type="project" value="UniProtKB-EC"/>
</dbReference>
<evidence type="ECO:0000259" key="7">
    <source>
        <dbReference type="Pfam" id="PF00171"/>
    </source>
</evidence>
<dbReference type="InterPro" id="IPR015590">
    <property type="entry name" value="Aldehyde_DH_dom"/>
</dbReference>
<dbReference type="InterPro" id="IPR016163">
    <property type="entry name" value="Ald_DH_C"/>
</dbReference>
<comment type="similarity">
    <text evidence="1 6">Belongs to the aldehyde dehydrogenase family.</text>
</comment>
<dbReference type="Pfam" id="PF00171">
    <property type="entry name" value="Aldedh"/>
    <property type="match status" value="1"/>
</dbReference>
<reference evidence="8" key="1">
    <citation type="submission" date="2017-09" db="EMBL/GenBank/DDBJ databases">
        <title>Polyketide synthases of a Diaporthe helianthi virulent isolate.</title>
        <authorList>
            <person name="Baroncelli R."/>
        </authorList>
    </citation>
    <scope>NUCLEOTIDE SEQUENCE [LARGE SCALE GENOMIC DNA]</scope>
    <source>
        <strain evidence="8">7/96</strain>
    </source>
</reference>
<keyword evidence="9" id="KW-1185">Reference proteome</keyword>
<dbReference type="InterPro" id="IPR016160">
    <property type="entry name" value="Ald_DH_CS_CYS"/>
</dbReference>
<comment type="catalytic activity">
    <reaction evidence="4">
        <text>an aldehyde + NAD(+) + H2O = a carboxylate + NADH + 2 H(+)</text>
        <dbReference type="Rhea" id="RHEA:16185"/>
        <dbReference type="ChEBI" id="CHEBI:15377"/>
        <dbReference type="ChEBI" id="CHEBI:15378"/>
        <dbReference type="ChEBI" id="CHEBI:17478"/>
        <dbReference type="ChEBI" id="CHEBI:29067"/>
        <dbReference type="ChEBI" id="CHEBI:57540"/>
        <dbReference type="ChEBI" id="CHEBI:57945"/>
        <dbReference type="EC" id="1.2.1.3"/>
    </reaction>
</comment>
<protein>
    <recommendedName>
        <fullName evidence="3">aldehyde dehydrogenase (NAD(+))</fullName>
        <ecNumber evidence="3">1.2.1.3</ecNumber>
    </recommendedName>
</protein>
<evidence type="ECO:0000256" key="6">
    <source>
        <dbReference type="RuleBase" id="RU003345"/>
    </source>
</evidence>
<dbReference type="Gene3D" id="3.40.605.10">
    <property type="entry name" value="Aldehyde Dehydrogenase, Chain A, domain 1"/>
    <property type="match status" value="1"/>
</dbReference>
<dbReference type="Gene3D" id="3.40.309.10">
    <property type="entry name" value="Aldehyde Dehydrogenase, Chain A, domain 2"/>
    <property type="match status" value="1"/>
</dbReference>